<keyword evidence="1" id="KW-0472">Membrane</keyword>
<evidence type="ECO:0000313" key="2">
    <source>
        <dbReference type="EMBL" id="SVB46934.1"/>
    </source>
</evidence>
<keyword evidence="1" id="KW-0812">Transmembrane</keyword>
<dbReference type="EMBL" id="UINC01043210">
    <property type="protein sequence ID" value="SVB46934.1"/>
    <property type="molecule type" value="Genomic_DNA"/>
</dbReference>
<gene>
    <name evidence="2" type="ORF">METZ01_LOCUS199788</name>
</gene>
<feature type="transmembrane region" description="Helical" evidence="1">
    <location>
        <begin position="14"/>
        <end position="37"/>
    </location>
</feature>
<feature type="transmembrane region" description="Helical" evidence="1">
    <location>
        <begin position="76"/>
        <end position="101"/>
    </location>
</feature>
<feature type="transmembrane region" description="Helical" evidence="1">
    <location>
        <begin position="49"/>
        <end position="70"/>
    </location>
</feature>
<organism evidence="2">
    <name type="scientific">marine metagenome</name>
    <dbReference type="NCBI Taxonomy" id="408172"/>
    <lineage>
        <taxon>unclassified sequences</taxon>
        <taxon>metagenomes</taxon>
        <taxon>ecological metagenomes</taxon>
    </lineage>
</organism>
<proteinExistence type="predicted"/>
<sequence length="105" mass="12327">MAVNNEFLGKYQEISLTFFKILTLIFLVASGASIGEVVRRVSYKKINKFFPVISALSTLFLWMSIYLLFWKLFVAYYIWWEIFFFGPVPMVGLGIAIYLSYKRLK</sequence>
<dbReference type="AlphaFoldDB" id="A0A382EA14"/>
<reference evidence="2" key="1">
    <citation type="submission" date="2018-05" db="EMBL/GenBank/DDBJ databases">
        <authorList>
            <person name="Lanie J.A."/>
            <person name="Ng W.-L."/>
            <person name="Kazmierczak K.M."/>
            <person name="Andrzejewski T.M."/>
            <person name="Davidsen T.M."/>
            <person name="Wayne K.J."/>
            <person name="Tettelin H."/>
            <person name="Glass J.I."/>
            <person name="Rusch D."/>
            <person name="Podicherti R."/>
            <person name="Tsui H.-C.T."/>
            <person name="Winkler M.E."/>
        </authorList>
    </citation>
    <scope>NUCLEOTIDE SEQUENCE</scope>
</reference>
<keyword evidence="1" id="KW-1133">Transmembrane helix</keyword>
<accession>A0A382EA14</accession>
<protein>
    <submittedName>
        <fullName evidence="2">Uncharacterized protein</fullName>
    </submittedName>
</protein>
<name>A0A382EA14_9ZZZZ</name>
<evidence type="ECO:0000256" key="1">
    <source>
        <dbReference type="SAM" id="Phobius"/>
    </source>
</evidence>